<reference evidence="1 2" key="1">
    <citation type="submission" date="2024-01" db="EMBL/GenBank/DDBJ databases">
        <authorList>
            <person name="Alioto T."/>
            <person name="Alioto T."/>
            <person name="Gomez Garrido J."/>
        </authorList>
    </citation>
    <scope>NUCLEOTIDE SEQUENCE [LARGE SCALE GENOMIC DNA]</scope>
</reference>
<organism evidence="1 2">
    <name type="scientific">Scomber scombrus</name>
    <name type="common">Atlantic mackerel</name>
    <name type="synonym">Scomber vernalis</name>
    <dbReference type="NCBI Taxonomy" id="13677"/>
    <lineage>
        <taxon>Eukaryota</taxon>
        <taxon>Metazoa</taxon>
        <taxon>Chordata</taxon>
        <taxon>Craniata</taxon>
        <taxon>Vertebrata</taxon>
        <taxon>Euteleostomi</taxon>
        <taxon>Actinopterygii</taxon>
        <taxon>Neopterygii</taxon>
        <taxon>Teleostei</taxon>
        <taxon>Neoteleostei</taxon>
        <taxon>Acanthomorphata</taxon>
        <taxon>Pelagiaria</taxon>
        <taxon>Scombriformes</taxon>
        <taxon>Scombridae</taxon>
        <taxon>Scomber</taxon>
    </lineage>
</organism>
<protein>
    <submittedName>
        <fullName evidence="1">Uncharacterized protein</fullName>
    </submittedName>
</protein>
<dbReference type="EMBL" id="CAWUFR010000262">
    <property type="protein sequence ID" value="CAK6974563.1"/>
    <property type="molecule type" value="Genomic_DNA"/>
</dbReference>
<dbReference type="AlphaFoldDB" id="A0AAV1PSY1"/>
<evidence type="ECO:0000313" key="2">
    <source>
        <dbReference type="Proteomes" id="UP001314229"/>
    </source>
</evidence>
<gene>
    <name evidence="1" type="ORF">FSCOSCO3_A036143</name>
</gene>
<name>A0AAV1PSY1_SCOSC</name>
<evidence type="ECO:0000313" key="1">
    <source>
        <dbReference type="EMBL" id="CAK6974563.1"/>
    </source>
</evidence>
<keyword evidence="2" id="KW-1185">Reference proteome</keyword>
<accession>A0AAV1PSY1</accession>
<dbReference type="Proteomes" id="UP001314229">
    <property type="component" value="Unassembled WGS sequence"/>
</dbReference>
<comment type="caution">
    <text evidence="1">The sequence shown here is derived from an EMBL/GenBank/DDBJ whole genome shotgun (WGS) entry which is preliminary data.</text>
</comment>
<proteinExistence type="predicted"/>
<sequence>MSSVTGSIACSIVVIGALDNNEPAHWVAVHRFRPDDLTGRPINQLYWSLSVGRLMGLIVTVVARFHHCDRINGHNNAEQRAERTTLV</sequence>